<evidence type="ECO:0000256" key="3">
    <source>
        <dbReference type="ARBA" id="ARBA00022806"/>
    </source>
</evidence>
<keyword evidence="3 5" id="KW-0347">Helicase</keyword>
<sequence length="782" mass="85447">MPEFDLYPFTLDDHPAKADPILIAADIRHFTRIEASLERQLADLGARLGELRRTPTRGGQAAFDRDLEIHRLTERQRLLLRYGLDLCLGRVEGERGTLYIGRLSLTDDDGARLLVDWRAPAAEPFFAATRAHPMGLRGRRRYRWTDRRITDYWDEAFTDAAMTSTAALDEQSAFIASLGASRSTTMRDVLGTIQADQDAIIRADPRGALVVDGGPGTGKTVVALHRAAYLLYAEPRFRSGHGGILFVGPSRAYTAYVADILPGLGEEGVRTCTLADLVPEGAETSVEADRRVARLKGDGRMPGVVEAVVRSRERIPRRPVTIETAWGDVLLTPAHWEEAFGAAATDSTHNEAREEIGEALLAVLTDRLRARTIDREGDAAAWGEVRWDQDPWAGEGWGDAGGAGASPQRGFDDEAEFDAYDLEDDREGDESEAMRLGLIENSELQAAFDRAWPLLDPAALVRGLWTSPELLQQHAPWLTADEVHALQRPGDSPWTPEDLPLLDAAHLRAGDPGAAARRSRDRAEEASDRVRMGEVITDLIGTDDSEMRVMSMLRGQDLRGALAASTAAEVHRPGSLGGPFVHIVVDEAQELTDAQWHMLLRRNPSGSFTIVGDRAQARHGFAQSWEDRLGESGMRYVRRASLTINYRTPAEIMAEAAPVIRTVLPDANVPRSIRSSGVPVRRGRVAERDAIIAAWLAAHAEGTACVIGDPGLESAGRVQALEAAEAKGLEFDLVVLVEPGRDGSEWGTAGRTCTGWSSDGTEATVDRYVAMTRATRELVILT</sequence>
<keyword evidence="4 5" id="KW-0067">ATP-binding</keyword>
<dbReference type="OrthoDB" id="9787585at2"/>
<evidence type="ECO:0000256" key="1">
    <source>
        <dbReference type="ARBA" id="ARBA00022741"/>
    </source>
</evidence>
<gene>
    <name evidence="7" type="ORF">FCK90_13150</name>
</gene>
<keyword evidence="1 5" id="KW-0547">Nucleotide-binding</keyword>
<proteinExistence type="predicted"/>
<dbReference type="InterPro" id="IPR014016">
    <property type="entry name" value="UvrD-like_ATP-bd"/>
</dbReference>
<organism evidence="7 8">
    <name type="scientific">Kocuria coralli</name>
    <dbReference type="NCBI Taxonomy" id="1461025"/>
    <lineage>
        <taxon>Bacteria</taxon>
        <taxon>Bacillati</taxon>
        <taxon>Actinomycetota</taxon>
        <taxon>Actinomycetes</taxon>
        <taxon>Micrococcales</taxon>
        <taxon>Micrococcaceae</taxon>
        <taxon>Kocuria</taxon>
    </lineage>
</organism>
<dbReference type="InterPro" id="IPR000212">
    <property type="entry name" value="DNA_helicase_UvrD/REP"/>
</dbReference>
<dbReference type="PROSITE" id="PS51198">
    <property type="entry name" value="UVRD_HELICASE_ATP_BIND"/>
    <property type="match status" value="1"/>
</dbReference>
<dbReference type="AlphaFoldDB" id="A0A5J5KWF3"/>
<evidence type="ECO:0000313" key="7">
    <source>
        <dbReference type="EMBL" id="KAA9393225.1"/>
    </source>
</evidence>
<dbReference type="GO" id="GO:0000725">
    <property type="term" value="P:recombinational repair"/>
    <property type="evidence" value="ECO:0007669"/>
    <property type="project" value="TreeGrafter"/>
</dbReference>
<evidence type="ECO:0000259" key="6">
    <source>
        <dbReference type="PROSITE" id="PS51198"/>
    </source>
</evidence>
<evidence type="ECO:0000256" key="4">
    <source>
        <dbReference type="ARBA" id="ARBA00022840"/>
    </source>
</evidence>
<dbReference type="Proteomes" id="UP000325957">
    <property type="component" value="Unassembled WGS sequence"/>
</dbReference>
<dbReference type="PANTHER" id="PTHR11070">
    <property type="entry name" value="UVRD / RECB / PCRA DNA HELICASE FAMILY MEMBER"/>
    <property type="match status" value="1"/>
</dbReference>
<evidence type="ECO:0000313" key="8">
    <source>
        <dbReference type="Proteomes" id="UP000325957"/>
    </source>
</evidence>
<dbReference type="GO" id="GO:0005829">
    <property type="term" value="C:cytosol"/>
    <property type="evidence" value="ECO:0007669"/>
    <property type="project" value="TreeGrafter"/>
</dbReference>
<comment type="caution">
    <text evidence="7">The sequence shown here is derived from an EMBL/GenBank/DDBJ whole genome shotgun (WGS) entry which is preliminary data.</text>
</comment>
<dbReference type="PANTHER" id="PTHR11070:SF45">
    <property type="entry name" value="DNA 3'-5' HELICASE"/>
    <property type="match status" value="1"/>
</dbReference>
<dbReference type="GO" id="GO:0003677">
    <property type="term" value="F:DNA binding"/>
    <property type="evidence" value="ECO:0007669"/>
    <property type="project" value="InterPro"/>
</dbReference>
<dbReference type="GO" id="GO:0043138">
    <property type="term" value="F:3'-5' DNA helicase activity"/>
    <property type="evidence" value="ECO:0007669"/>
    <property type="project" value="TreeGrafter"/>
</dbReference>
<dbReference type="GO" id="GO:0005524">
    <property type="term" value="F:ATP binding"/>
    <property type="evidence" value="ECO:0007669"/>
    <property type="project" value="UniProtKB-UniRule"/>
</dbReference>
<dbReference type="EMBL" id="SZWF01000023">
    <property type="protein sequence ID" value="KAA9393225.1"/>
    <property type="molecule type" value="Genomic_DNA"/>
</dbReference>
<evidence type="ECO:0000256" key="5">
    <source>
        <dbReference type="PROSITE-ProRule" id="PRU00560"/>
    </source>
</evidence>
<name>A0A5J5KWF3_9MICC</name>
<dbReference type="GO" id="GO:0016787">
    <property type="term" value="F:hydrolase activity"/>
    <property type="evidence" value="ECO:0007669"/>
    <property type="project" value="UniProtKB-UniRule"/>
</dbReference>
<dbReference type="SUPFAM" id="SSF52540">
    <property type="entry name" value="P-loop containing nucleoside triphosphate hydrolases"/>
    <property type="match status" value="1"/>
</dbReference>
<keyword evidence="8" id="KW-1185">Reference proteome</keyword>
<keyword evidence="2 5" id="KW-0378">Hydrolase</keyword>
<evidence type="ECO:0000256" key="2">
    <source>
        <dbReference type="ARBA" id="ARBA00022801"/>
    </source>
</evidence>
<dbReference type="Gene3D" id="3.40.50.300">
    <property type="entry name" value="P-loop containing nucleotide triphosphate hydrolases"/>
    <property type="match status" value="3"/>
</dbReference>
<protein>
    <submittedName>
        <fullName evidence="7">AAA family ATPase</fullName>
    </submittedName>
</protein>
<dbReference type="RefSeq" id="WP_158034770.1">
    <property type="nucleotide sequence ID" value="NZ_ML708627.1"/>
</dbReference>
<dbReference type="InterPro" id="IPR027417">
    <property type="entry name" value="P-loop_NTPase"/>
</dbReference>
<feature type="binding site" evidence="5">
    <location>
        <begin position="213"/>
        <end position="220"/>
    </location>
    <ligand>
        <name>ATP</name>
        <dbReference type="ChEBI" id="CHEBI:30616"/>
    </ligand>
</feature>
<reference evidence="7 8" key="1">
    <citation type="submission" date="2019-05" db="EMBL/GenBank/DDBJ databases">
        <title>Kocuria coralli sp. nov., a novel actinobacterium isolated from coral reef seawater.</title>
        <authorList>
            <person name="Li J."/>
        </authorList>
    </citation>
    <scope>NUCLEOTIDE SEQUENCE [LARGE SCALE GENOMIC DNA]</scope>
    <source>
        <strain evidence="7 8">SCSIO 13007</strain>
    </source>
</reference>
<feature type="domain" description="UvrD-like helicase ATP-binding" evidence="6">
    <location>
        <begin position="192"/>
        <end position="649"/>
    </location>
</feature>
<accession>A0A5J5KWF3</accession>